<feature type="transmembrane region" description="Helical" evidence="1">
    <location>
        <begin position="66"/>
        <end position="85"/>
    </location>
</feature>
<evidence type="ECO:0000256" key="1">
    <source>
        <dbReference type="SAM" id="Phobius"/>
    </source>
</evidence>
<reference evidence="2 3" key="1">
    <citation type="submission" date="2021-06" db="EMBL/GenBank/DDBJ databases">
        <authorList>
            <person name="Palmer J.M."/>
        </authorList>
    </citation>
    <scope>NUCLEOTIDE SEQUENCE [LARGE SCALE GENOMIC DNA]</scope>
    <source>
        <strain evidence="2 3">GA_2019</strain>
        <tissue evidence="2">Muscle</tissue>
    </source>
</reference>
<protein>
    <submittedName>
        <fullName evidence="2">Uncharacterized protein</fullName>
    </submittedName>
</protein>
<keyword evidence="1" id="KW-0472">Membrane</keyword>
<comment type="caution">
    <text evidence="2">The sequence shown here is derived from an EMBL/GenBank/DDBJ whole genome shotgun (WGS) entry which is preliminary data.</text>
</comment>
<sequence>MYFQTAAEIRTINMSKHSQASLHSVTVPVSVNTPVHHQCTGGSLYLNWDLFCSVNQAVLKRPSVLLVMRTGLFVFIVNDFFLLTFHQQQEPTISTLTKSSHS</sequence>
<evidence type="ECO:0000313" key="3">
    <source>
        <dbReference type="Proteomes" id="UP001476798"/>
    </source>
</evidence>
<dbReference type="Proteomes" id="UP001476798">
    <property type="component" value="Unassembled WGS sequence"/>
</dbReference>
<keyword evidence="1" id="KW-1133">Transmembrane helix</keyword>
<dbReference type="EMBL" id="JAHRIO010015383">
    <property type="protein sequence ID" value="MEQ2163565.1"/>
    <property type="molecule type" value="Genomic_DNA"/>
</dbReference>
<keyword evidence="3" id="KW-1185">Reference proteome</keyword>
<proteinExistence type="predicted"/>
<accession>A0ABV0MWQ9</accession>
<name>A0ABV0MWQ9_9TELE</name>
<gene>
    <name evidence="2" type="ORF">GOODEAATRI_031490</name>
</gene>
<organism evidence="2 3">
    <name type="scientific">Goodea atripinnis</name>
    <dbReference type="NCBI Taxonomy" id="208336"/>
    <lineage>
        <taxon>Eukaryota</taxon>
        <taxon>Metazoa</taxon>
        <taxon>Chordata</taxon>
        <taxon>Craniata</taxon>
        <taxon>Vertebrata</taxon>
        <taxon>Euteleostomi</taxon>
        <taxon>Actinopterygii</taxon>
        <taxon>Neopterygii</taxon>
        <taxon>Teleostei</taxon>
        <taxon>Neoteleostei</taxon>
        <taxon>Acanthomorphata</taxon>
        <taxon>Ovalentaria</taxon>
        <taxon>Atherinomorphae</taxon>
        <taxon>Cyprinodontiformes</taxon>
        <taxon>Goodeidae</taxon>
        <taxon>Goodea</taxon>
    </lineage>
</organism>
<keyword evidence="1" id="KW-0812">Transmembrane</keyword>
<evidence type="ECO:0000313" key="2">
    <source>
        <dbReference type="EMBL" id="MEQ2163565.1"/>
    </source>
</evidence>